<dbReference type="GO" id="GO:0071944">
    <property type="term" value="C:cell periphery"/>
    <property type="evidence" value="ECO:0007669"/>
    <property type="project" value="UniProtKB-ARBA"/>
</dbReference>
<evidence type="ECO:0000256" key="6">
    <source>
        <dbReference type="SAM" id="Phobius"/>
    </source>
</evidence>
<organism evidence="7 8">
    <name type="scientific">Dothidotthia symphoricarpi CBS 119687</name>
    <dbReference type="NCBI Taxonomy" id="1392245"/>
    <lineage>
        <taxon>Eukaryota</taxon>
        <taxon>Fungi</taxon>
        <taxon>Dikarya</taxon>
        <taxon>Ascomycota</taxon>
        <taxon>Pezizomycotina</taxon>
        <taxon>Dothideomycetes</taxon>
        <taxon>Pleosporomycetidae</taxon>
        <taxon>Pleosporales</taxon>
        <taxon>Dothidotthiaceae</taxon>
        <taxon>Dothidotthia</taxon>
    </lineage>
</organism>
<feature type="compositionally biased region" description="Low complexity" evidence="5">
    <location>
        <begin position="60"/>
        <end position="78"/>
    </location>
</feature>
<feature type="compositionally biased region" description="Polar residues" evidence="5">
    <location>
        <begin position="206"/>
        <end position="218"/>
    </location>
</feature>
<dbReference type="InterPro" id="IPR051694">
    <property type="entry name" value="Immunoregulatory_rcpt-like"/>
</dbReference>
<keyword evidence="8" id="KW-1185">Reference proteome</keyword>
<name>A0A6A6AML8_9PLEO</name>
<feature type="region of interest" description="Disordered" evidence="5">
    <location>
        <begin position="193"/>
        <end position="220"/>
    </location>
</feature>
<accession>A0A6A6AML8</accession>
<comment type="subcellular location">
    <subcellularLocation>
        <location evidence="1">Membrane</location>
        <topology evidence="1">Single-pass membrane protein</topology>
    </subcellularLocation>
</comment>
<feature type="transmembrane region" description="Helical" evidence="6">
    <location>
        <begin position="136"/>
        <end position="160"/>
    </location>
</feature>
<keyword evidence="2 6" id="KW-0812">Transmembrane</keyword>
<protein>
    <recommendedName>
        <fullName evidence="9">Mid2 domain-containing protein</fullName>
    </recommendedName>
</protein>
<keyword evidence="4 6" id="KW-0472">Membrane</keyword>
<dbReference type="GO" id="GO:0016020">
    <property type="term" value="C:membrane"/>
    <property type="evidence" value="ECO:0007669"/>
    <property type="project" value="UniProtKB-SubCell"/>
</dbReference>
<evidence type="ECO:0008006" key="9">
    <source>
        <dbReference type="Google" id="ProtNLM"/>
    </source>
</evidence>
<dbReference type="AlphaFoldDB" id="A0A6A6AML8"/>
<gene>
    <name evidence="7" type="ORF">P153DRAFT_178404</name>
</gene>
<dbReference type="EMBL" id="ML977500">
    <property type="protein sequence ID" value="KAF2133030.1"/>
    <property type="molecule type" value="Genomic_DNA"/>
</dbReference>
<evidence type="ECO:0000313" key="8">
    <source>
        <dbReference type="Proteomes" id="UP000799771"/>
    </source>
</evidence>
<reference evidence="7" key="1">
    <citation type="journal article" date="2020" name="Stud. Mycol.">
        <title>101 Dothideomycetes genomes: a test case for predicting lifestyles and emergence of pathogens.</title>
        <authorList>
            <person name="Haridas S."/>
            <person name="Albert R."/>
            <person name="Binder M."/>
            <person name="Bloem J."/>
            <person name="Labutti K."/>
            <person name="Salamov A."/>
            <person name="Andreopoulos B."/>
            <person name="Baker S."/>
            <person name="Barry K."/>
            <person name="Bills G."/>
            <person name="Bluhm B."/>
            <person name="Cannon C."/>
            <person name="Castanera R."/>
            <person name="Culley D."/>
            <person name="Daum C."/>
            <person name="Ezra D."/>
            <person name="Gonzalez J."/>
            <person name="Henrissat B."/>
            <person name="Kuo A."/>
            <person name="Liang C."/>
            <person name="Lipzen A."/>
            <person name="Lutzoni F."/>
            <person name="Magnuson J."/>
            <person name="Mondo S."/>
            <person name="Nolan M."/>
            <person name="Ohm R."/>
            <person name="Pangilinan J."/>
            <person name="Park H.-J."/>
            <person name="Ramirez L."/>
            <person name="Alfaro M."/>
            <person name="Sun H."/>
            <person name="Tritt A."/>
            <person name="Yoshinaga Y."/>
            <person name="Zwiers L.-H."/>
            <person name="Turgeon B."/>
            <person name="Goodwin S."/>
            <person name="Spatafora J."/>
            <person name="Crous P."/>
            <person name="Grigoriev I."/>
        </authorList>
    </citation>
    <scope>NUCLEOTIDE SEQUENCE</scope>
    <source>
        <strain evidence="7">CBS 119687</strain>
    </source>
</reference>
<dbReference type="OrthoDB" id="3692311at2759"/>
<evidence type="ECO:0000313" key="7">
    <source>
        <dbReference type="EMBL" id="KAF2133030.1"/>
    </source>
</evidence>
<evidence type="ECO:0000256" key="4">
    <source>
        <dbReference type="ARBA" id="ARBA00023136"/>
    </source>
</evidence>
<dbReference type="GeneID" id="54402783"/>
<dbReference type="PANTHER" id="PTHR15549">
    <property type="entry name" value="PAIRED IMMUNOGLOBULIN-LIKE TYPE 2 RECEPTOR"/>
    <property type="match status" value="1"/>
</dbReference>
<evidence type="ECO:0000256" key="1">
    <source>
        <dbReference type="ARBA" id="ARBA00004167"/>
    </source>
</evidence>
<evidence type="ECO:0000256" key="2">
    <source>
        <dbReference type="ARBA" id="ARBA00022692"/>
    </source>
</evidence>
<keyword evidence="3 6" id="KW-1133">Transmembrane helix</keyword>
<dbReference type="RefSeq" id="XP_033527417.1">
    <property type="nucleotide sequence ID" value="XM_033662351.1"/>
</dbReference>
<feature type="region of interest" description="Disordered" evidence="5">
    <location>
        <begin position="42"/>
        <end position="88"/>
    </location>
</feature>
<sequence>MRAEIRSTDCPNGGVFYSCSNGFRGCCLEDPCMPNGGCPKEKDRTPNNSLSANPVLSVPSTRSFSRPDSMSSSSASGSRTKDAVTTSAPPLETIASLSAGQTVFVTITHDPLETSKSSTVTPEPDTRAQHGHSIPIAAIVGPVVGVVVLIATALLIFFCLRRRKRTKMRRAATFPSPYVGSDMSKQLHNSVLPQQEEEERKPQHKTIFSTSQPQPQQLDSREVVPAAELGESPIRHIAELPANSITPIHL</sequence>
<dbReference type="Proteomes" id="UP000799771">
    <property type="component" value="Unassembled WGS sequence"/>
</dbReference>
<evidence type="ECO:0000256" key="3">
    <source>
        <dbReference type="ARBA" id="ARBA00022989"/>
    </source>
</evidence>
<evidence type="ECO:0000256" key="5">
    <source>
        <dbReference type="SAM" id="MobiDB-lite"/>
    </source>
</evidence>
<proteinExistence type="predicted"/>